<dbReference type="Proteomes" id="UP000054498">
    <property type="component" value="Unassembled WGS sequence"/>
</dbReference>
<organism evidence="1 2">
    <name type="scientific">Monoraphidium neglectum</name>
    <dbReference type="NCBI Taxonomy" id="145388"/>
    <lineage>
        <taxon>Eukaryota</taxon>
        <taxon>Viridiplantae</taxon>
        <taxon>Chlorophyta</taxon>
        <taxon>core chlorophytes</taxon>
        <taxon>Chlorophyceae</taxon>
        <taxon>CS clade</taxon>
        <taxon>Sphaeropleales</taxon>
        <taxon>Selenastraceae</taxon>
        <taxon>Monoraphidium</taxon>
    </lineage>
</organism>
<accession>A0A0D2MX96</accession>
<dbReference type="AlphaFoldDB" id="A0A0D2MX96"/>
<dbReference type="RefSeq" id="XP_013906129.1">
    <property type="nucleotide sequence ID" value="XM_014050675.1"/>
</dbReference>
<sequence length="150" mass="16158">MRSRGAAAVDRFAAPGRFSALTELAFEGRDVGAFRGLARALPALGGRLVRLEVEPYTTTDLDAVKAVVASLRALTGLTHLRFGLEHAANWGRRVPDLTWQQGIFAAAAWMSRLEALLLMDVALGKAAALAVYQLMSGVCWPRLRVGSKPL</sequence>
<evidence type="ECO:0000313" key="2">
    <source>
        <dbReference type="Proteomes" id="UP000054498"/>
    </source>
</evidence>
<name>A0A0D2MX96_9CHLO</name>
<keyword evidence="2" id="KW-1185">Reference proteome</keyword>
<reference evidence="1 2" key="1">
    <citation type="journal article" date="2013" name="BMC Genomics">
        <title>Reconstruction of the lipid metabolism for the microalga Monoraphidium neglectum from its genome sequence reveals characteristics suitable for biofuel production.</title>
        <authorList>
            <person name="Bogen C."/>
            <person name="Al-Dilaimi A."/>
            <person name="Albersmeier A."/>
            <person name="Wichmann J."/>
            <person name="Grundmann M."/>
            <person name="Rupp O."/>
            <person name="Lauersen K.J."/>
            <person name="Blifernez-Klassen O."/>
            <person name="Kalinowski J."/>
            <person name="Goesmann A."/>
            <person name="Mussgnug J.H."/>
            <person name="Kruse O."/>
        </authorList>
    </citation>
    <scope>NUCLEOTIDE SEQUENCE [LARGE SCALE GENOMIC DNA]</scope>
    <source>
        <strain evidence="1 2">SAG 48.87</strain>
    </source>
</reference>
<protein>
    <submittedName>
        <fullName evidence="1">Uncharacterized protein</fullName>
    </submittedName>
</protein>
<dbReference type="EMBL" id="KK100294">
    <property type="protein sequence ID" value="KIZ07110.1"/>
    <property type="molecule type" value="Genomic_DNA"/>
</dbReference>
<proteinExistence type="predicted"/>
<gene>
    <name evidence="1" type="ORF">MNEG_0848</name>
</gene>
<dbReference type="KEGG" id="mng:MNEG_0848"/>
<dbReference type="GeneID" id="25726966"/>
<evidence type="ECO:0000313" key="1">
    <source>
        <dbReference type="EMBL" id="KIZ07110.1"/>
    </source>
</evidence>